<proteinExistence type="predicted"/>
<name>A0A512JRR1_9HYPH</name>
<gene>
    <name evidence="1" type="ORF">MGN01_44920</name>
</gene>
<reference evidence="1 2" key="1">
    <citation type="submission" date="2019-07" db="EMBL/GenBank/DDBJ databases">
        <title>Whole genome shotgun sequence of Methylobacterium gnaphalii NBRC 107716.</title>
        <authorList>
            <person name="Hosoyama A."/>
            <person name="Uohara A."/>
            <person name="Ohji S."/>
            <person name="Ichikawa N."/>
        </authorList>
    </citation>
    <scope>NUCLEOTIDE SEQUENCE [LARGE SCALE GENOMIC DNA]</scope>
    <source>
        <strain evidence="1 2">NBRC 107716</strain>
    </source>
</reference>
<dbReference type="EMBL" id="BJZV01000055">
    <property type="protein sequence ID" value="GEP12647.1"/>
    <property type="molecule type" value="Genomic_DNA"/>
</dbReference>
<accession>A0A512JRR1</accession>
<protein>
    <submittedName>
        <fullName evidence="1">Uncharacterized protein</fullName>
    </submittedName>
</protein>
<comment type="caution">
    <text evidence="1">The sequence shown here is derived from an EMBL/GenBank/DDBJ whole genome shotgun (WGS) entry which is preliminary data.</text>
</comment>
<dbReference type="Proteomes" id="UP000321750">
    <property type="component" value="Unassembled WGS sequence"/>
</dbReference>
<sequence>MPTTFQRIATALRLAPLSTQHVAELVTGSGFALDSFVAAHTFLVRPGSRIDVEAFLPFLFGSWFTCPVTLDLPGFARLASAPVLDRRGLARLAGCLVSAQLASDPDRARDPSFWAVVLPALRKVGHPYLLVGDSHSAICRINGSSPVRPIIPVHLACTAGSAIGLANPRSRSGYGDRLNALAGAIRKSGEGRGLPTLLQFGQVDIEFVFTYRRIAAKRARFDRDEYDEFCHRVAASYGGFLDTCFDIPGPVRLLSVLPPALSDAAWAEGYVDSHVEVVEEGFGPEAVRSLQIPSWAERTALHVAFNDRLAALCADRQMTFVDLCRCLLAGRPVVDEALITLSGGRDHHLDIAAAQARLRSLVERNVRDAYRAGK</sequence>
<evidence type="ECO:0000313" key="2">
    <source>
        <dbReference type="Proteomes" id="UP000321750"/>
    </source>
</evidence>
<dbReference type="AlphaFoldDB" id="A0A512JRR1"/>
<evidence type="ECO:0000313" key="1">
    <source>
        <dbReference type="EMBL" id="GEP12647.1"/>
    </source>
</evidence>
<dbReference type="RefSeq" id="WP_210246098.1">
    <property type="nucleotide sequence ID" value="NZ_BJZV01000055.1"/>
</dbReference>
<keyword evidence="2" id="KW-1185">Reference proteome</keyword>
<organism evidence="1 2">
    <name type="scientific">Methylobacterium gnaphalii</name>
    <dbReference type="NCBI Taxonomy" id="1010610"/>
    <lineage>
        <taxon>Bacteria</taxon>
        <taxon>Pseudomonadati</taxon>
        <taxon>Pseudomonadota</taxon>
        <taxon>Alphaproteobacteria</taxon>
        <taxon>Hyphomicrobiales</taxon>
        <taxon>Methylobacteriaceae</taxon>
        <taxon>Methylobacterium</taxon>
    </lineage>
</organism>